<accession>A0A934VQU0</accession>
<proteinExistence type="predicted"/>
<dbReference type="Proteomes" id="UP000617628">
    <property type="component" value="Unassembled WGS sequence"/>
</dbReference>
<dbReference type="EMBL" id="JAENIL010000016">
    <property type="protein sequence ID" value="MBK1877250.1"/>
    <property type="molecule type" value="Genomic_DNA"/>
</dbReference>
<sequence>MEILIFCGRLIEFESLLFQDFLRDRRNDSVSICWMGGKMVVVSRVLVIFLRCLDDFGERHRGIIKSFLEKLAYSFFLFIELIEKPNDYNSLHFGWS</sequence>
<reference evidence="1" key="1">
    <citation type="submission" date="2021-01" db="EMBL/GenBank/DDBJ databases">
        <title>Modified the classification status of verrucomicrobia.</title>
        <authorList>
            <person name="Feng X."/>
        </authorList>
    </citation>
    <scope>NUCLEOTIDE SEQUENCE</scope>
    <source>
        <strain evidence="1">KCTC 13126</strain>
    </source>
</reference>
<evidence type="ECO:0000313" key="1">
    <source>
        <dbReference type="EMBL" id="MBK1877250.1"/>
    </source>
</evidence>
<name>A0A934VQU0_9BACT</name>
<dbReference type="AlphaFoldDB" id="A0A934VQU0"/>
<comment type="caution">
    <text evidence="1">The sequence shown here is derived from an EMBL/GenBank/DDBJ whole genome shotgun (WGS) entry which is preliminary data.</text>
</comment>
<gene>
    <name evidence="1" type="ORF">JIN87_10245</name>
</gene>
<dbReference type="RefSeq" id="WP_200355466.1">
    <property type="nucleotide sequence ID" value="NZ_JAENIL010000016.1"/>
</dbReference>
<protein>
    <submittedName>
        <fullName evidence="1">Uncharacterized protein</fullName>
    </submittedName>
</protein>
<keyword evidence="2" id="KW-1185">Reference proteome</keyword>
<organism evidence="1 2">
    <name type="scientific">Pelagicoccus mobilis</name>
    <dbReference type="NCBI Taxonomy" id="415221"/>
    <lineage>
        <taxon>Bacteria</taxon>
        <taxon>Pseudomonadati</taxon>
        <taxon>Verrucomicrobiota</taxon>
        <taxon>Opitutia</taxon>
        <taxon>Puniceicoccales</taxon>
        <taxon>Pelagicoccaceae</taxon>
        <taxon>Pelagicoccus</taxon>
    </lineage>
</organism>
<evidence type="ECO:0000313" key="2">
    <source>
        <dbReference type="Proteomes" id="UP000617628"/>
    </source>
</evidence>